<dbReference type="PROSITE" id="PS50896">
    <property type="entry name" value="LISH"/>
    <property type="match status" value="1"/>
</dbReference>
<keyword evidence="5" id="KW-0970">Cilium biogenesis/degradation</keyword>
<keyword evidence="4" id="KW-0963">Cytoplasm</keyword>
<name>A0AAV6U170_9ARAC</name>
<proteinExistence type="inferred from homology"/>
<evidence type="ECO:0000256" key="1">
    <source>
        <dbReference type="ARBA" id="ARBA00004120"/>
    </source>
</evidence>
<evidence type="ECO:0000256" key="2">
    <source>
        <dbReference type="ARBA" id="ARBA00004300"/>
    </source>
</evidence>
<dbReference type="GO" id="GO:0036064">
    <property type="term" value="C:ciliary basal body"/>
    <property type="evidence" value="ECO:0007669"/>
    <property type="project" value="TreeGrafter"/>
</dbReference>
<feature type="domain" description="FGFR1 oncogene partner (FOP) N-terminal dimerisation" evidence="8">
    <location>
        <begin position="51"/>
        <end position="113"/>
    </location>
</feature>
<keyword evidence="10" id="KW-1185">Reference proteome</keyword>
<keyword evidence="7" id="KW-0966">Cell projection</keyword>
<dbReference type="AlphaFoldDB" id="A0AAV6U170"/>
<dbReference type="Proteomes" id="UP000827092">
    <property type="component" value="Unassembled WGS sequence"/>
</dbReference>
<comment type="similarity">
    <text evidence="3">Belongs to the CEP43 family.</text>
</comment>
<reference evidence="9 10" key="1">
    <citation type="journal article" date="2022" name="Nat. Ecol. Evol.">
        <title>A masculinizing supergene underlies an exaggerated male reproductive morph in a spider.</title>
        <authorList>
            <person name="Hendrickx F."/>
            <person name="De Corte Z."/>
            <person name="Sonet G."/>
            <person name="Van Belleghem S.M."/>
            <person name="Kostlbacher S."/>
            <person name="Vangestel C."/>
        </authorList>
    </citation>
    <scope>NUCLEOTIDE SEQUENCE [LARGE SCALE GENOMIC DNA]</scope>
    <source>
        <strain evidence="9">W744_W776</strain>
    </source>
</reference>
<protein>
    <recommendedName>
        <fullName evidence="8">FGFR1 oncogene partner (FOP) N-terminal dimerisation domain-containing protein</fullName>
    </recommendedName>
</protein>
<comment type="subcellular location">
    <subcellularLocation>
        <location evidence="1">Cytoplasm</location>
        <location evidence="1">Cytoskeleton</location>
        <location evidence="1">Cilium basal body</location>
    </subcellularLocation>
    <subcellularLocation>
        <location evidence="2">Cytoplasm</location>
        <location evidence="2">Cytoskeleton</location>
        <location evidence="2">Microtubule organizing center</location>
        <location evidence="2">Centrosome</location>
    </subcellularLocation>
</comment>
<keyword evidence="6" id="KW-0206">Cytoskeleton</keyword>
<evidence type="ECO:0000256" key="7">
    <source>
        <dbReference type="ARBA" id="ARBA00023273"/>
    </source>
</evidence>
<evidence type="ECO:0000256" key="4">
    <source>
        <dbReference type="ARBA" id="ARBA00022490"/>
    </source>
</evidence>
<gene>
    <name evidence="9" type="ORF">JTE90_008334</name>
</gene>
<dbReference type="Pfam" id="PF09398">
    <property type="entry name" value="FOP_dimer"/>
    <property type="match status" value="1"/>
</dbReference>
<evidence type="ECO:0000313" key="10">
    <source>
        <dbReference type="Proteomes" id="UP000827092"/>
    </source>
</evidence>
<accession>A0AAV6U170</accession>
<dbReference type="InterPro" id="IPR018993">
    <property type="entry name" value="FOP_dimerisation-dom_N"/>
</dbReference>
<dbReference type="GO" id="GO:0034453">
    <property type="term" value="P:microtubule anchoring"/>
    <property type="evidence" value="ECO:0007669"/>
    <property type="project" value="InterPro"/>
</dbReference>
<evidence type="ECO:0000313" key="9">
    <source>
        <dbReference type="EMBL" id="KAG8177709.1"/>
    </source>
</evidence>
<dbReference type="GO" id="GO:0005813">
    <property type="term" value="C:centrosome"/>
    <property type="evidence" value="ECO:0007669"/>
    <property type="project" value="UniProtKB-SubCell"/>
</dbReference>
<evidence type="ECO:0000256" key="5">
    <source>
        <dbReference type="ARBA" id="ARBA00022794"/>
    </source>
</evidence>
<evidence type="ECO:0000259" key="8">
    <source>
        <dbReference type="Pfam" id="PF09398"/>
    </source>
</evidence>
<evidence type="ECO:0000256" key="6">
    <source>
        <dbReference type="ARBA" id="ARBA00023212"/>
    </source>
</evidence>
<evidence type="ECO:0000256" key="3">
    <source>
        <dbReference type="ARBA" id="ARBA00005385"/>
    </source>
</evidence>
<comment type="caution">
    <text evidence="9">The sequence shown here is derived from an EMBL/GenBank/DDBJ whole genome shotgun (WGS) entry which is preliminary data.</text>
</comment>
<sequence>MATARDLKDVLKDALSKSGALNEIRARIRAEIFNLLQDESEPPPVISNENLIINELIREYLIYNGYLFTESVLLAESGHPQYPFDREFLKERLNVKPSGEADNLPLLYGLFSHFLSKDKPSSSTDVLSTEKS</sequence>
<dbReference type="Gene3D" id="1.20.960.40">
    <property type="match status" value="1"/>
</dbReference>
<dbReference type="GO" id="GO:0031514">
    <property type="term" value="C:motile cilium"/>
    <property type="evidence" value="ECO:0007669"/>
    <property type="project" value="TreeGrafter"/>
</dbReference>
<dbReference type="InterPro" id="IPR006594">
    <property type="entry name" value="LisH"/>
</dbReference>
<organism evidence="9 10">
    <name type="scientific">Oedothorax gibbosus</name>
    <dbReference type="NCBI Taxonomy" id="931172"/>
    <lineage>
        <taxon>Eukaryota</taxon>
        <taxon>Metazoa</taxon>
        <taxon>Ecdysozoa</taxon>
        <taxon>Arthropoda</taxon>
        <taxon>Chelicerata</taxon>
        <taxon>Arachnida</taxon>
        <taxon>Araneae</taxon>
        <taxon>Araneomorphae</taxon>
        <taxon>Entelegynae</taxon>
        <taxon>Araneoidea</taxon>
        <taxon>Linyphiidae</taxon>
        <taxon>Erigoninae</taxon>
        <taxon>Oedothorax</taxon>
    </lineage>
</organism>
<dbReference type="EMBL" id="JAFNEN010000758">
    <property type="protein sequence ID" value="KAG8177709.1"/>
    <property type="molecule type" value="Genomic_DNA"/>
</dbReference>
<dbReference type="PANTHER" id="PTHR15431">
    <property type="entry name" value="FGFR1 ONCOGENE PARTNER/LISH DOMAIN-CONTAINING PROTEIN"/>
    <property type="match status" value="1"/>
</dbReference>
<dbReference type="PANTHER" id="PTHR15431:SF19">
    <property type="entry name" value="CENTROSOMAL PROTEIN 20-RELATED"/>
    <property type="match status" value="1"/>
</dbReference>
<dbReference type="GO" id="GO:0060271">
    <property type="term" value="P:cilium assembly"/>
    <property type="evidence" value="ECO:0007669"/>
    <property type="project" value="TreeGrafter"/>
</dbReference>